<dbReference type="Gene3D" id="3.60.15.10">
    <property type="entry name" value="Ribonuclease Z/Hydroxyacylglutathione hydrolase-like"/>
    <property type="match status" value="1"/>
</dbReference>
<dbReference type="RefSeq" id="WP_038022887.1">
    <property type="nucleotide sequence ID" value="NZ_JPVT01000086.1"/>
</dbReference>
<evidence type="ECO:0000313" key="10">
    <source>
        <dbReference type="Proteomes" id="UP000029381"/>
    </source>
</evidence>
<dbReference type="Proteomes" id="UP000029381">
    <property type="component" value="Unassembled WGS sequence"/>
</dbReference>
<dbReference type="SMART" id="SM00849">
    <property type="entry name" value="Lactamase_B"/>
    <property type="match status" value="1"/>
</dbReference>
<dbReference type="InterPro" id="IPR036866">
    <property type="entry name" value="RibonucZ/Hydroxyglut_hydro"/>
</dbReference>
<dbReference type="CDD" id="cd07723">
    <property type="entry name" value="hydroxyacylglutathione_hydrolase_MBL-fold"/>
    <property type="match status" value="1"/>
</dbReference>
<evidence type="ECO:0000256" key="1">
    <source>
        <dbReference type="ARBA" id="ARBA00001623"/>
    </source>
</evidence>
<protein>
    <recommendedName>
        <fullName evidence="7">Hydroxyacylglutathione hydrolase</fullName>
        <ecNumber evidence="7">3.1.2.6</ecNumber>
    </recommendedName>
    <alternativeName>
        <fullName evidence="7">Glyoxalase II</fullName>
        <shortName evidence="7">Glx II</shortName>
    </alternativeName>
</protein>
<dbReference type="InterPro" id="IPR001279">
    <property type="entry name" value="Metallo-B-lactamas"/>
</dbReference>
<dbReference type="UniPathway" id="UPA00619">
    <property type="reaction ID" value="UER00676"/>
</dbReference>
<dbReference type="PANTHER" id="PTHR43705">
    <property type="entry name" value="HYDROXYACYLGLUTATHIONE HYDROLASE"/>
    <property type="match status" value="1"/>
</dbReference>
<dbReference type="PANTHER" id="PTHR43705:SF1">
    <property type="entry name" value="HYDROXYACYLGLUTATHIONE HYDROLASE GLOB"/>
    <property type="match status" value="1"/>
</dbReference>
<keyword evidence="6 7" id="KW-0862">Zinc</keyword>
<dbReference type="EMBL" id="JPVT01000086">
    <property type="protein sequence ID" value="KFN91590.1"/>
    <property type="molecule type" value="Genomic_DNA"/>
</dbReference>
<comment type="function">
    <text evidence="7">Thiolesterase that catalyzes the hydrolysis of S-D-lactoyl-glutathione to form glutathione and D-lactic acid.</text>
</comment>
<feature type="domain" description="Metallo-beta-lactamase" evidence="8">
    <location>
        <begin position="11"/>
        <end position="164"/>
    </location>
</feature>
<comment type="catalytic activity">
    <reaction evidence="1 7">
        <text>an S-(2-hydroxyacyl)glutathione + H2O = a 2-hydroxy carboxylate + glutathione + H(+)</text>
        <dbReference type="Rhea" id="RHEA:21864"/>
        <dbReference type="ChEBI" id="CHEBI:15377"/>
        <dbReference type="ChEBI" id="CHEBI:15378"/>
        <dbReference type="ChEBI" id="CHEBI:57925"/>
        <dbReference type="ChEBI" id="CHEBI:58896"/>
        <dbReference type="ChEBI" id="CHEBI:71261"/>
        <dbReference type="EC" id="3.1.2.6"/>
    </reaction>
</comment>
<feature type="binding site" evidence="7">
    <location>
        <position position="57"/>
    </location>
    <ligand>
        <name>Zn(2+)</name>
        <dbReference type="ChEBI" id="CHEBI:29105"/>
        <label>2</label>
    </ligand>
</feature>
<feature type="binding site" evidence="7">
    <location>
        <position position="58"/>
    </location>
    <ligand>
        <name>Zn(2+)</name>
        <dbReference type="ChEBI" id="CHEBI:29105"/>
        <label>2</label>
    </ligand>
</feature>
<evidence type="ECO:0000256" key="3">
    <source>
        <dbReference type="ARBA" id="ARBA00006759"/>
    </source>
</evidence>
<dbReference type="PATRIC" id="fig|1302648.3.peg.927"/>
<proteinExistence type="inferred from homology"/>
<comment type="subunit">
    <text evidence="7">Monomer.</text>
</comment>
<dbReference type="InterPro" id="IPR032282">
    <property type="entry name" value="HAGH_C"/>
</dbReference>
<feature type="binding site" evidence="7">
    <location>
        <position position="109"/>
    </location>
    <ligand>
        <name>Zn(2+)</name>
        <dbReference type="ChEBI" id="CHEBI:29105"/>
        <label>1</label>
    </ligand>
</feature>
<dbReference type="GO" id="GO:0019243">
    <property type="term" value="P:methylglyoxal catabolic process to D-lactate via S-lactoyl-glutathione"/>
    <property type="evidence" value="ECO:0007669"/>
    <property type="project" value="UniProtKB-UniRule"/>
</dbReference>
<feature type="binding site" evidence="7">
    <location>
        <position position="55"/>
    </location>
    <ligand>
        <name>Zn(2+)</name>
        <dbReference type="ChEBI" id="CHEBI:29105"/>
        <label>1</label>
    </ligand>
</feature>
<name>A0A091C4H5_9ENTE</name>
<dbReference type="HAMAP" id="MF_01374">
    <property type="entry name" value="Glyoxalase_2"/>
    <property type="match status" value="1"/>
</dbReference>
<accession>A0A091C4H5</accession>
<evidence type="ECO:0000259" key="8">
    <source>
        <dbReference type="SMART" id="SM00849"/>
    </source>
</evidence>
<keyword evidence="10" id="KW-1185">Reference proteome</keyword>
<dbReference type="Pfam" id="PF00753">
    <property type="entry name" value="Lactamase_B"/>
    <property type="match status" value="1"/>
</dbReference>
<dbReference type="SUPFAM" id="SSF56281">
    <property type="entry name" value="Metallo-hydrolase/oxidoreductase"/>
    <property type="match status" value="1"/>
</dbReference>
<evidence type="ECO:0000256" key="2">
    <source>
        <dbReference type="ARBA" id="ARBA00004963"/>
    </source>
</evidence>
<comment type="pathway">
    <text evidence="2 7">Secondary metabolite metabolism; methylglyoxal degradation; (R)-lactate from methylglyoxal: step 2/2.</text>
</comment>
<dbReference type="GO" id="GO:0046872">
    <property type="term" value="F:metal ion binding"/>
    <property type="evidence" value="ECO:0007669"/>
    <property type="project" value="UniProtKB-KW"/>
</dbReference>
<dbReference type="GO" id="GO:0004416">
    <property type="term" value="F:hydroxyacylglutathione hydrolase activity"/>
    <property type="evidence" value="ECO:0007669"/>
    <property type="project" value="UniProtKB-UniRule"/>
</dbReference>
<dbReference type="InterPro" id="IPR035680">
    <property type="entry name" value="Clx_II_MBL"/>
</dbReference>
<keyword evidence="5 7" id="KW-0378">Hydrolase</keyword>
<gene>
    <name evidence="7" type="primary">gloB</name>
    <name evidence="9" type="ORF">TMU3MR103_0955</name>
</gene>
<evidence type="ECO:0000256" key="6">
    <source>
        <dbReference type="ARBA" id="ARBA00022833"/>
    </source>
</evidence>
<feature type="binding site" evidence="7">
    <location>
        <position position="53"/>
    </location>
    <ligand>
        <name>Zn(2+)</name>
        <dbReference type="ChEBI" id="CHEBI:29105"/>
        <label>1</label>
    </ligand>
</feature>
<dbReference type="InterPro" id="IPR017782">
    <property type="entry name" value="Hydroxyacylglutathione_Hdrlase"/>
</dbReference>
<feature type="binding site" evidence="7">
    <location>
        <position position="164"/>
    </location>
    <ligand>
        <name>Zn(2+)</name>
        <dbReference type="ChEBI" id="CHEBI:29105"/>
        <label>2</label>
    </ligand>
</feature>
<comment type="caution">
    <text evidence="9">The sequence shown here is derived from an EMBL/GenBank/DDBJ whole genome shotgun (WGS) entry which is preliminary data.</text>
</comment>
<feature type="binding site" evidence="7">
    <location>
        <position position="126"/>
    </location>
    <ligand>
        <name>Zn(2+)</name>
        <dbReference type="ChEBI" id="CHEBI:29105"/>
        <label>1</label>
    </ligand>
</feature>
<dbReference type="Pfam" id="PF16123">
    <property type="entry name" value="HAGH_C"/>
    <property type="match status" value="1"/>
</dbReference>
<feature type="binding site" evidence="7">
    <location>
        <position position="126"/>
    </location>
    <ligand>
        <name>Zn(2+)</name>
        <dbReference type="ChEBI" id="CHEBI:29105"/>
        <label>2</label>
    </ligand>
</feature>
<comment type="similarity">
    <text evidence="3 7">Belongs to the metallo-beta-lactamase superfamily. Glyoxalase II family.</text>
</comment>
<dbReference type="EC" id="3.1.2.6" evidence="7"/>
<dbReference type="NCBIfam" id="TIGR03413">
    <property type="entry name" value="GSH_gloB"/>
    <property type="match status" value="1"/>
</dbReference>
<evidence type="ECO:0000256" key="7">
    <source>
        <dbReference type="HAMAP-Rule" id="MF_01374"/>
    </source>
</evidence>
<evidence type="ECO:0000313" key="9">
    <source>
        <dbReference type="EMBL" id="KFN91590.1"/>
    </source>
</evidence>
<evidence type="ECO:0000256" key="5">
    <source>
        <dbReference type="ARBA" id="ARBA00022801"/>
    </source>
</evidence>
<evidence type="ECO:0000256" key="4">
    <source>
        <dbReference type="ARBA" id="ARBA00022723"/>
    </source>
</evidence>
<dbReference type="AlphaFoldDB" id="A0A091C4H5"/>
<keyword evidence="4 7" id="KW-0479">Metal-binding</keyword>
<dbReference type="InterPro" id="IPR050110">
    <property type="entry name" value="Glyoxalase_II_hydrolase"/>
</dbReference>
<organism evidence="9 10">
    <name type="scientific">Tetragenococcus muriaticus 3MR10-3</name>
    <dbReference type="NCBI Taxonomy" id="1302648"/>
    <lineage>
        <taxon>Bacteria</taxon>
        <taxon>Bacillati</taxon>
        <taxon>Bacillota</taxon>
        <taxon>Bacilli</taxon>
        <taxon>Lactobacillales</taxon>
        <taxon>Enterococcaceae</taxon>
        <taxon>Tetragenococcus</taxon>
    </lineage>
</organism>
<reference evidence="9 10" key="1">
    <citation type="submission" date="2014-08" db="EMBL/GenBank/DDBJ databases">
        <title>Genome sequence of Tetragenococcus muriaticus.</title>
        <authorList>
            <person name="Chuea-nongthon C."/>
            <person name="Rodtong S."/>
            <person name="Yongsawatdigul J."/>
            <person name="Steele J.L."/>
            <person name="Liu X.-y."/>
            <person name="Speers J."/>
            <person name="Glasner J.D."/>
            <person name="Neeno-Eckwall E.C."/>
        </authorList>
    </citation>
    <scope>NUCLEOTIDE SEQUENCE [LARGE SCALE GENOMIC DNA]</scope>
    <source>
        <strain evidence="9 10">3MR10-3</strain>
    </source>
</reference>
<comment type="cofactor">
    <cofactor evidence="7">
        <name>Zn(2+)</name>
        <dbReference type="ChEBI" id="CHEBI:29105"/>
    </cofactor>
    <text evidence="7">Binds 2 Zn(2+) ions per subunit.</text>
</comment>
<sequence>MTVTALEALSDNYIWLYQKDQDLVVVDPGEAQPVLDYLAHHKEIHLFAILLTHNHADHTGGVREIVAEYPDTAVYGPEECRTYATNIVHEGENIDLLGSNWEIMSVPGHTNGHIAYLVDDEVFCGDALFMAGCGRVFTGDYQAQFETVNKFGQLADGTKVYAAHEYSDTNLRFAKEVDPSNSTVKEILKKVQQQRENNEVTLPSTIEIEKEINPFIRANDFDEFVQLRNKRDGFN</sequence>